<comment type="caution">
    <text evidence="2">The sequence shown here is derived from an EMBL/GenBank/DDBJ whole genome shotgun (WGS) entry which is preliminary data.</text>
</comment>
<keyword evidence="3" id="KW-1185">Reference proteome</keyword>
<evidence type="ECO:0000313" key="2">
    <source>
        <dbReference type="EMBL" id="KAK3682409.1"/>
    </source>
</evidence>
<proteinExistence type="predicted"/>
<accession>A0AAE0X177</accession>
<dbReference type="Proteomes" id="UP001270362">
    <property type="component" value="Unassembled WGS sequence"/>
</dbReference>
<gene>
    <name evidence="2" type="ORF">B0T22DRAFT_471010</name>
</gene>
<feature type="region of interest" description="Disordered" evidence="1">
    <location>
        <begin position="169"/>
        <end position="198"/>
    </location>
</feature>
<reference evidence="2" key="1">
    <citation type="journal article" date="2023" name="Mol. Phylogenet. Evol.">
        <title>Genome-scale phylogeny and comparative genomics of the fungal order Sordariales.</title>
        <authorList>
            <person name="Hensen N."/>
            <person name="Bonometti L."/>
            <person name="Westerberg I."/>
            <person name="Brannstrom I.O."/>
            <person name="Guillou S."/>
            <person name="Cros-Aarteil S."/>
            <person name="Calhoun S."/>
            <person name="Haridas S."/>
            <person name="Kuo A."/>
            <person name="Mondo S."/>
            <person name="Pangilinan J."/>
            <person name="Riley R."/>
            <person name="LaButti K."/>
            <person name="Andreopoulos B."/>
            <person name="Lipzen A."/>
            <person name="Chen C."/>
            <person name="Yan M."/>
            <person name="Daum C."/>
            <person name="Ng V."/>
            <person name="Clum A."/>
            <person name="Steindorff A."/>
            <person name="Ohm R.A."/>
            <person name="Martin F."/>
            <person name="Silar P."/>
            <person name="Natvig D.O."/>
            <person name="Lalanne C."/>
            <person name="Gautier V."/>
            <person name="Ament-Velasquez S.L."/>
            <person name="Kruys A."/>
            <person name="Hutchinson M.I."/>
            <person name="Powell A.J."/>
            <person name="Barry K."/>
            <person name="Miller A.N."/>
            <person name="Grigoriev I.V."/>
            <person name="Debuchy R."/>
            <person name="Gladieux P."/>
            <person name="Hiltunen Thoren M."/>
            <person name="Johannesson H."/>
        </authorList>
    </citation>
    <scope>NUCLEOTIDE SEQUENCE</scope>
    <source>
        <strain evidence="2">CBS 314.62</strain>
    </source>
</reference>
<name>A0AAE0X177_9PEZI</name>
<dbReference type="EMBL" id="JAULSO010000005">
    <property type="protein sequence ID" value="KAK3682409.1"/>
    <property type="molecule type" value="Genomic_DNA"/>
</dbReference>
<reference evidence="2" key="2">
    <citation type="submission" date="2023-06" db="EMBL/GenBank/DDBJ databases">
        <authorList>
            <consortium name="Lawrence Berkeley National Laboratory"/>
            <person name="Haridas S."/>
            <person name="Hensen N."/>
            <person name="Bonometti L."/>
            <person name="Westerberg I."/>
            <person name="Brannstrom I.O."/>
            <person name="Guillou S."/>
            <person name="Cros-Aarteil S."/>
            <person name="Calhoun S."/>
            <person name="Kuo A."/>
            <person name="Mondo S."/>
            <person name="Pangilinan J."/>
            <person name="Riley R."/>
            <person name="Labutti K."/>
            <person name="Andreopoulos B."/>
            <person name="Lipzen A."/>
            <person name="Chen C."/>
            <person name="Yanf M."/>
            <person name="Daum C."/>
            <person name="Ng V."/>
            <person name="Clum A."/>
            <person name="Steindorff A."/>
            <person name="Ohm R."/>
            <person name="Martin F."/>
            <person name="Silar P."/>
            <person name="Natvig D."/>
            <person name="Lalanne C."/>
            <person name="Gautier V."/>
            <person name="Ament-Velasquez S.L."/>
            <person name="Kruys A."/>
            <person name="Hutchinson M.I."/>
            <person name="Powell A.J."/>
            <person name="Barry K."/>
            <person name="Miller A.N."/>
            <person name="Grigoriev I.V."/>
            <person name="Debuchy R."/>
            <person name="Gladieux P."/>
            <person name="Thoren M.H."/>
            <person name="Johannesson H."/>
        </authorList>
    </citation>
    <scope>NUCLEOTIDE SEQUENCE</scope>
    <source>
        <strain evidence="2">CBS 314.62</strain>
    </source>
</reference>
<dbReference type="AlphaFoldDB" id="A0AAE0X177"/>
<protein>
    <submittedName>
        <fullName evidence="2">Uncharacterized protein</fullName>
    </submittedName>
</protein>
<evidence type="ECO:0000313" key="3">
    <source>
        <dbReference type="Proteomes" id="UP001270362"/>
    </source>
</evidence>
<evidence type="ECO:0000256" key="1">
    <source>
        <dbReference type="SAM" id="MobiDB-lite"/>
    </source>
</evidence>
<sequence length="198" mass="21667">MSERASSSPSSPSAHEDDGMWSIGKPKWHPVTPAWCCLVPGWGLDRSMGFRLCWKRIMEGPPFVSSNGAGQSSRPMLNCMLHVALAGCDVVLVALGLTVEFLAARQDGICFPVRFLMCFSFPRGVDQWRGAWPPPAPRSERWSPPGAPQQRVFAPSKCGVCFSFLPRSEEHKEKPGDPGSSEVAKGWAFPRPGSPSRI</sequence>
<organism evidence="2 3">
    <name type="scientific">Podospora appendiculata</name>
    <dbReference type="NCBI Taxonomy" id="314037"/>
    <lineage>
        <taxon>Eukaryota</taxon>
        <taxon>Fungi</taxon>
        <taxon>Dikarya</taxon>
        <taxon>Ascomycota</taxon>
        <taxon>Pezizomycotina</taxon>
        <taxon>Sordariomycetes</taxon>
        <taxon>Sordariomycetidae</taxon>
        <taxon>Sordariales</taxon>
        <taxon>Podosporaceae</taxon>
        <taxon>Podospora</taxon>
    </lineage>
</organism>